<evidence type="ECO:0000256" key="1">
    <source>
        <dbReference type="ARBA" id="ARBA00009981"/>
    </source>
</evidence>
<dbReference type="GO" id="GO:0003677">
    <property type="term" value="F:DNA binding"/>
    <property type="evidence" value="ECO:0007669"/>
    <property type="project" value="UniProtKB-KW"/>
</dbReference>
<accession>A0A7W8EBQ6</accession>
<dbReference type="SUPFAM" id="SSF143120">
    <property type="entry name" value="YefM-like"/>
    <property type="match status" value="1"/>
</dbReference>
<feature type="compositionally biased region" description="Acidic residues" evidence="2">
    <location>
        <begin position="74"/>
        <end position="86"/>
    </location>
</feature>
<dbReference type="EMBL" id="JACHIN010000001">
    <property type="protein sequence ID" value="MBB5074635.1"/>
    <property type="molecule type" value="Genomic_DNA"/>
</dbReference>
<evidence type="ECO:0000313" key="4">
    <source>
        <dbReference type="Proteomes" id="UP000568380"/>
    </source>
</evidence>
<comment type="similarity">
    <text evidence="1">Belongs to the phD/YefM antitoxin family.</text>
</comment>
<evidence type="ECO:0000313" key="3">
    <source>
        <dbReference type="EMBL" id="MBB5074635.1"/>
    </source>
</evidence>
<gene>
    <name evidence="3" type="ORF">HNR40_000081</name>
</gene>
<comment type="caution">
    <text evidence="3">The sequence shown here is derived from an EMBL/GenBank/DDBJ whole genome shotgun (WGS) entry which is preliminary data.</text>
</comment>
<feature type="region of interest" description="Disordered" evidence="2">
    <location>
        <begin position="74"/>
        <end position="99"/>
    </location>
</feature>
<name>A0A7W8EBQ6_9ACTN</name>
<evidence type="ECO:0000256" key="2">
    <source>
        <dbReference type="SAM" id="MobiDB-lite"/>
    </source>
</evidence>
<sequence>MVKVITQREFRDNSAAVMDQVEAGEIFHITRNGVEIAELRPIPRRRHLSTEELIAHRRHLPKVDYAEMRQEADEFFGNEDRVDDDPWDRRRGGSTPMSS</sequence>
<dbReference type="InterPro" id="IPR036165">
    <property type="entry name" value="YefM-like_sf"/>
</dbReference>
<dbReference type="Gene3D" id="3.40.1620.10">
    <property type="entry name" value="YefM-like domain"/>
    <property type="match status" value="1"/>
</dbReference>
<keyword evidence="3" id="KW-0238">DNA-binding</keyword>
<proteinExistence type="inferred from homology"/>
<keyword evidence="4" id="KW-1185">Reference proteome</keyword>
<reference evidence="3 4" key="1">
    <citation type="submission" date="2020-08" db="EMBL/GenBank/DDBJ databases">
        <title>Genomic Encyclopedia of Type Strains, Phase IV (KMG-IV): sequencing the most valuable type-strain genomes for metagenomic binning, comparative biology and taxonomic classification.</title>
        <authorList>
            <person name="Goeker M."/>
        </authorList>
    </citation>
    <scope>NUCLEOTIDE SEQUENCE [LARGE SCALE GENOMIC DNA]</scope>
    <source>
        <strain evidence="3 4">DSM 45385</strain>
    </source>
</reference>
<organism evidence="3 4">
    <name type="scientific">Nonomuraea endophytica</name>
    <dbReference type="NCBI Taxonomy" id="714136"/>
    <lineage>
        <taxon>Bacteria</taxon>
        <taxon>Bacillati</taxon>
        <taxon>Actinomycetota</taxon>
        <taxon>Actinomycetes</taxon>
        <taxon>Streptosporangiales</taxon>
        <taxon>Streptosporangiaceae</taxon>
        <taxon>Nonomuraea</taxon>
    </lineage>
</organism>
<dbReference type="AlphaFoldDB" id="A0A7W8EBQ6"/>
<protein>
    <submittedName>
        <fullName evidence="3">Antitoxin (DNA-binding transcriptional repressor) of toxin-antitoxin stability system</fullName>
    </submittedName>
</protein>
<dbReference type="Proteomes" id="UP000568380">
    <property type="component" value="Unassembled WGS sequence"/>
</dbReference>
<dbReference type="RefSeq" id="WP_221339863.1">
    <property type="nucleotide sequence ID" value="NZ_JACHIN010000001.1"/>
</dbReference>